<reference evidence="2 3" key="1">
    <citation type="submission" date="2015-11" db="EMBL/GenBank/DDBJ databases">
        <authorList>
            <person name="Zhang Y."/>
            <person name="Guo Z."/>
        </authorList>
    </citation>
    <scope>NUCLEOTIDE SEQUENCE [LARGE SCALE GENOMIC DNA]</scope>
    <source>
        <strain evidence="2 3">KCTC 12086</strain>
    </source>
</reference>
<feature type="chain" id="PRO_5006601203" description="DUF2145 domain-containing protein" evidence="1">
    <location>
        <begin position="22"/>
        <end position="266"/>
    </location>
</feature>
<dbReference type="KEGG" id="pphe:PP2015_3523"/>
<dbReference type="AlphaFoldDB" id="A0A0S2K6S7"/>
<dbReference type="RefSeq" id="WP_058031879.1">
    <property type="nucleotide sequence ID" value="NZ_CP013188.1"/>
</dbReference>
<keyword evidence="3" id="KW-1185">Reference proteome</keyword>
<dbReference type="Pfam" id="PF09916">
    <property type="entry name" value="DUF2145"/>
    <property type="match status" value="1"/>
</dbReference>
<dbReference type="OrthoDB" id="8893883at2"/>
<dbReference type="PATRIC" id="fig|161398.10.peg.3592"/>
<accession>A0A0S2K6S7</accession>
<dbReference type="EMBL" id="CP013188">
    <property type="protein sequence ID" value="ALO43997.1"/>
    <property type="molecule type" value="Genomic_DNA"/>
</dbReference>
<sequence>MRYFNSFFFSFVLLLSLDTFAGSQQNSESKFSAEEVASFAKSVEKYAAKQGARAFIIARLGQPQKDLPRGFQFTHTAIAVYSQITLDNGDKAKGYAIYNLYQNADNPAKSALMTDYPVDFFWGVERLKAGVIIPSPDLQYRLIEAIASGKNKALHNPNYSLIANPFNNQFQNCTEHTLNVINAAIYETDDMMRIKANTEAYFTPQPVKVSRFKLALGNWFAKGVSTDDHGRKIQTTSFTSIGRYLKEFGLMEEAVVYEGGEVSKLF</sequence>
<feature type="signal peptide" evidence="1">
    <location>
        <begin position="1"/>
        <end position="21"/>
    </location>
</feature>
<dbReference type="InterPro" id="IPR014547">
    <property type="entry name" value="UCP028477"/>
</dbReference>
<proteinExistence type="predicted"/>
<evidence type="ECO:0008006" key="4">
    <source>
        <dbReference type="Google" id="ProtNLM"/>
    </source>
</evidence>
<gene>
    <name evidence="2" type="ORF">PP2015_3523</name>
</gene>
<dbReference type="Proteomes" id="UP000061457">
    <property type="component" value="Chromosome II"/>
</dbReference>
<evidence type="ECO:0000313" key="2">
    <source>
        <dbReference type="EMBL" id="ALO43997.1"/>
    </source>
</evidence>
<protein>
    <recommendedName>
        <fullName evidence="4">DUF2145 domain-containing protein</fullName>
    </recommendedName>
</protein>
<evidence type="ECO:0000256" key="1">
    <source>
        <dbReference type="SAM" id="SignalP"/>
    </source>
</evidence>
<keyword evidence="1" id="KW-0732">Signal</keyword>
<dbReference type="STRING" id="161398.PP2015_3523"/>
<name>A0A0S2K6S7_9GAMM</name>
<organism evidence="2 3">
    <name type="scientific">Pseudoalteromonas phenolica</name>
    <dbReference type="NCBI Taxonomy" id="161398"/>
    <lineage>
        <taxon>Bacteria</taxon>
        <taxon>Pseudomonadati</taxon>
        <taxon>Pseudomonadota</taxon>
        <taxon>Gammaproteobacteria</taxon>
        <taxon>Alteromonadales</taxon>
        <taxon>Pseudoalteromonadaceae</taxon>
        <taxon>Pseudoalteromonas</taxon>
    </lineage>
</organism>
<evidence type="ECO:0000313" key="3">
    <source>
        <dbReference type="Proteomes" id="UP000061457"/>
    </source>
</evidence>